<feature type="chain" id="PRO_5016159494" description="Peptidase S1A alpha-lytic prodomain domain-containing protein" evidence="1">
    <location>
        <begin position="30"/>
        <end position="312"/>
    </location>
</feature>
<organism evidence="3 4">
    <name type="scientific">Micromonospora deserti</name>
    <dbReference type="NCBI Taxonomy" id="2070366"/>
    <lineage>
        <taxon>Bacteria</taxon>
        <taxon>Bacillati</taxon>
        <taxon>Actinomycetota</taxon>
        <taxon>Actinomycetes</taxon>
        <taxon>Micromonosporales</taxon>
        <taxon>Micromonosporaceae</taxon>
        <taxon>Micromonospora</taxon>
    </lineage>
</organism>
<evidence type="ECO:0000256" key="1">
    <source>
        <dbReference type="SAM" id="SignalP"/>
    </source>
</evidence>
<evidence type="ECO:0000313" key="4">
    <source>
        <dbReference type="Proteomes" id="UP000248749"/>
    </source>
</evidence>
<dbReference type="InterPro" id="IPR043504">
    <property type="entry name" value="Peptidase_S1_PA_chymotrypsin"/>
</dbReference>
<keyword evidence="1" id="KW-0732">Signal</keyword>
<dbReference type="Proteomes" id="UP000248749">
    <property type="component" value="Unassembled WGS sequence"/>
</dbReference>
<reference evidence="3 4" key="1">
    <citation type="submission" date="2018-01" db="EMBL/GenBank/DDBJ databases">
        <title>Draft genome sequence of Salinispora sp. 13K206.</title>
        <authorList>
            <person name="Sahin N."/>
            <person name="Saygin H."/>
            <person name="Ay H."/>
        </authorList>
    </citation>
    <scope>NUCLEOTIDE SEQUENCE [LARGE SCALE GENOMIC DNA]</scope>
    <source>
        <strain evidence="3 4">13K206</strain>
    </source>
</reference>
<dbReference type="OrthoDB" id="8781117at2"/>
<dbReference type="GO" id="GO:0006508">
    <property type="term" value="P:proteolysis"/>
    <property type="evidence" value="ECO:0007669"/>
    <property type="project" value="InterPro"/>
</dbReference>
<dbReference type="InterPro" id="IPR004236">
    <property type="entry name" value="Pept_S1_alpha_lytic"/>
</dbReference>
<dbReference type="CDD" id="cd21112">
    <property type="entry name" value="alphaLP-like"/>
    <property type="match status" value="1"/>
</dbReference>
<dbReference type="Pfam" id="PF02983">
    <property type="entry name" value="Pro_Al_protease"/>
    <property type="match status" value="1"/>
</dbReference>
<accession>A0A2W2CP49</accession>
<sequence>MPPARPIRTILAASALVAALLVHPAPASAAPVAPLSVDDAPALVDRLGPDSTAGFYLESGTERVIVNVTTDAAEQEVLAAGGLAKRVTYSMAHLQSIRSRLRATPPIPGTTVGVYEITNEVIVEADSTVSEAKVAGLAAIAGEYGGAMRVERIAGALTLHIGGGNYIVGNTNIPGYRPSCSLGFNVRSKSDNDSLYFLTAGHCTGHPDYSFISDEWYTASGTYIGYRVGGAINQTNGFDFGLVRHYNANLDKPGVVLRHDTGAQIDITHSRGPGLGEWVCNSGHKSGYRCGNVIGMGLDVTYGNGWVLKDVS</sequence>
<dbReference type="RefSeq" id="WP_111134093.1">
    <property type="nucleotide sequence ID" value="NZ_POUB01000055.1"/>
</dbReference>
<dbReference type="AlphaFoldDB" id="A0A2W2CP49"/>
<dbReference type="GO" id="GO:0005576">
    <property type="term" value="C:extracellular region"/>
    <property type="evidence" value="ECO:0007669"/>
    <property type="project" value="InterPro"/>
</dbReference>
<dbReference type="Gene3D" id="2.40.10.10">
    <property type="entry name" value="Trypsin-like serine proteases"/>
    <property type="match status" value="2"/>
</dbReference>
<keyword evidence="4" id="KW-1185">Reference proteome</keyword>
<evidence type="ECO:0000313" key="3">
    <source>
        <dbReference type="EMBL" id="PZF99690.1"/>
    </source>
</evidence>
<gene>
    <name evidence="3" type="ORF">C1I99_10865</name>
</gene>
<proteinExistence type="predicted"/>
<dbReference type="SUPFAM" id="SSF50494">
    <property type="entry name" value="Trypsin-like serine proteases"/>
    <property type="match status" value="1"/>
</dbReference>
<evidence type="ECO:0000259" key="2">
    <source>
        <dbReference type="Pfam" id="PF02983"/>
    </source>
</evidence>
<protein>
    <recommendedName>
        <fullName evidence="2">Peptidase S1A alpha-lytic prodomain domain-containing protein</fullName>
    </recommendedName>
</protein>
<feature type="signal peptide" evidence="1">
    <location>
        <begin position="1"/>
        <end position="29"/>
    </location>
</feature>
<comment type="caution">
    <text evidence="3">The sequence shown here is derived from an EMBL/GenBank/DDBJ whole genome shotgun (WGS) entry which is preliminary data.</text>
</comment>
<feature type="domain" description="Peptidase S1A alpha-lytic prodomain" evidence="2">
    <location>
        <begin position="89"/>
        <end position="142"/>
    </location>
</feature>
<dbReference type="InterPro" id="IPR009003">
    <property type="entry name" value="Peptidase_S1_PA"/>
</dbReference>
<name>A0A2W2CP49_9ACTN</name>
<dbReference type="GO" id="GO:0008236">
    <property type="term" value="F:serine-type peptidase activity"/>
    <property type="evidence" value="ECO:0007669"/>
    <property type="project" value="InterPro"/>
</dbReference>
<dbReference type="EMBL" id="POUB01000055">
    <property type="protein sequence ID" value="PZF99690.1"/>
    <property type="molecule type" value="Genomic_DNA"/>
</dbReference>